<dbReference type="AlphaFoldDB" id="A0A3N4IIC7"/>
<feature type="compositionally biased region" description="Basic residues" evidence="1">
    <location>
        <begin position="307"/>
        <end position="317"/>
    </location>
</feature>
<organism evidence="2 3">
    <name type="scientific">Ascobolus immersus RN42</name>
    <dbReference type="NCBI Taxonomy" id="1160509"/>
    <lineage>
        <taxon>Eukaryota</taxon>
        <taxon>Fungi</taxon>
        <taxon>Dikarya</taxon>
        <taxon>Ascomycota</taxon>
        <taxon>Pezizomycotina</taxon>
        <taxon>Pezizomycetes</taxon>
        <taxon>Pezizales</taxon>
        <taxon>Ascobolaceae</taxon>
        <taxon>Ascobolus</taxon>
    </lineage>
</organism>
<dbReference type="Proteomes" id="UP000275078">
    <property type="component" value="Unassembled WGS sequence"/>
</dbReference>
<protein>
    <submittedName>
        <fullName evidence="2">Uncharacterized protein</fullName>
    </submittedName>
</protein>
<feature type="non-terminal residue" evidence="2">
    <location>
        <position position="345"/>
    </location>
</feature>
<name>A0A3N4IIC7_ASCIM</name>
<gene>
    <name evidence="2" type="ORF">BJ508DRAFT_322047</name>
</gene>
<feature type="compositionally biased region" description="Basic and acidic residues" evidence="1">
    <location>
        <begin position="85"/>
        <end position="99"/>
    </location>
</feature>
<dbReference type="EMBL" id="ML119651">
    <property type="protein sequence ID" value="RPA85892.1"/>
    <property type="molecule type" value="Genomic_DNA"/>
</dbReference>
<feature type="compositionally biased region" description="Polar residues" evidence="1">
    <location>
        <begin position="55"/>
        <end position="70"/>
    </location>
</feature>
<accession>A0A3N4IIC7</accession>
<proteinExistence type="predicted"/>
<keyword evidence="3" id="KW-1185">Reference proteome</keyword>
<evidence type="ECO:0000256" key="1">
    <source>
        <dbReference type="SAM" id="MobiDB-lite"/>
    </source>
</evidence>
<evidence type="ECO:0000313" key="2">
    <source>
        <dbReference type="EMBL" id="RPA85892.1"/>
    </source>
</evidence>
<reference evidence="2 3" key="1">
    <citation type="journal article" date="2018" name="Nat. Ecol. Evol.">
        <title>Pezizomycetes genomes reveal the molecular basis of ectomycorrhizal truffle lifestyle.</title>
        <authorList>
            <person name="Murat C."/>
            <person name="Payen T."/>
            <person name="Noel B."/>
            <person name="Kuo A."/>
            <person name="Morin E."/>
            <person name="Chen J."/>
            <person name="Kohler A."/>
            <person name="Krizsan K."/>
            <person name="Balestrini R."/>
            <person name="Da Silva C."/>
            <person name="Montanini B."/>
            <person name="Hainaut M."/>
            <person name="Levati E."/>
            <person name="Barry K.W."/>
            <person name="Belfiori B."/>
            <person name="Cichocki N."/>
            <person name="Clum A."/>
            <person name="Dockter R.B."/>
            <person name="Fauchery L."/>
            <person name="Guy J."/>
            <person name="Iotti M."/>
            <person name="Le Tacon F."/>
            <person name="Lindquist E.A."/>
            <person name="Lipzen A."/>
            <person name="Malagnac F."/>
            <person name="Mello A."/>
            <person name="Molinier V."/>
            <person name="Miyauchi S."/>
            <person name="Poulain J."/>
            <person name="Riccioni C."/>
            <person name="Rubini A."/>
            <person name="Sitrit Y."/>
            <person name="Splivallo R."/>
            <person name="Traeger S."/>
            <person name="Wang M."/>
            <person name="Zifcakova L."/>
            <person name="Wipf D."/>
            <person name="Zambonelli A."/>
            <person name="Paolocci F."/>
            <person name="Nowrousian M."/>
            <person name="Ottonello S."/>
            <person name="Baldrian P."/>
            <person name="Spatafora J.W."/>
            <person name="Henrissat B."/>
            <person name="Nagy L.G."/>
            <person name="Aury J.M."/>
            <person name="Wincker P."/>
            <person name="Grigoriev I.V."/>
            <person name="Bonfante P."/>
            <person name="Martin F.M."/>
        </authorList>
    </citation>
    <scope>NUCLEOTIDE SEQUENCE [LARGE SCALE GENOMIC DNA]</scope>
    <source>
        <strain evidence="2 3">RN42</strain>
    </source>
</reference>
<evidence type="ECO:0000313" key="3">
    <source>
        <dbReference type="Proteomes" id="UP000275078"/>
    </source>
</evidence>
<feature type="region of interest" description="Disordered" evidence="1">
    <location>
        <begin position="292"/>
        <end position="345"/>
    </location>
</feature>
<sequence length="345" mass="37893">MFTISSNANLVKTLMTIFQGSPTLHDKSDYQPWKDVIMSKLTLADASEPVDGTDNGPTPEQPQHNGNTTPRPTPSGPAGNTRGQAEQREQQAQQADHEAQQAQAQAESDIERQIQAQYAQALQEWKRKKQTIFILLKETLAAEIRYRARPFADSHDIKGLWEDLKTTYSVKTLGDVSHLYRGYLLAQMRDGDHPNETVAQYNERLREKRERLVTGLGGQLDPDAMHAVLYLEVMHAYYPSEVKIILDSPQTRATPGSSGGEDFQSHSLNHVMSRMETLTSMSSEPASLKALKISVTGSSQHGGGSGKKGKGKGKGGKGRQYGKEQPAVTHTDTSSGAVTKPQPSQ</sequence>
<feature type="compositionally biased region" description="Polar residues" evidence="1">
    <location>
        <begin position="328"/>
        <end position="345"/>
    </location>
</feature>
<feature type="region of interest" description="Disordered" evidence="1">
    <location>
        <begin position="47"/>
        <end position="108"/>
    </location>
</feature>